<dbReference type="Proteomes" id="UP000464086">
    <property type="component" value="Chromosome"/>
</dbReference>
<accession>A0A6P1GF28</accession>
<organism evidence="1 2">
    <name type="scientific">Sphingobium yanoikuyae</name>
    <name type="common">Sphingomonas yanoikuyae</name>
    <dbReference type="NCBI Taxonomy" id="13690"/>
    <lineage>
        <taxon>Bacteria</taxon>
        <taxon>Pseudomonadati</taxon>
        <taxon>Pseudomonadota</taxon>
        <taxon>Alphaproteobacteria</taxon>
        <taxon>Sphingomonadales</taxon>
        <taxon>Sphingomonadaceae</taxon>
        <taxon>Sphingobium</taxon>
    </lineage>
</organism>
<evidence type="ECO:0000313" key="1">
    <source>
        <dbReference type="EMBL" id="QHD66852.1"/>
    </source>
</evidence>
<sequence length="57" mass="6563">MNIKKHPEFETEHTIGGKKTAVFAGDTNVWLLIESNEEDPDSFEFNGTWWKKALPDL</sequence>
<protein>
    <submittedName>
        <fullName evidence="1">Uncharacterized protein</fullName>
    </submittedName>
</protein>
<dbReference type="EMBL" id="CP047218">
    <property type="protein sequence ID" value="QHD66852.1"/>
    <property type="molecule type" value="Genomic_DNA"/>
</dbReference>
<evidence type="ECO:0000313" key="2">
    <source>
        <dbReference type="Proteomes" id="UP000464086"/>
    </source>
</evidence>
<gene>
    <name evidence="1" type="ORF">GS397_07180</name>
</gene>
<reference evidence="1 2" key="1">
    <citation type="submission" date="2019-12" db="EMBL/GenBank/DDBJ databases">
        <title>Functional and genomic insights into the Sphingobium yanoikuyae YC-JY1, a bacterium efficiently degrading bisphenol A.</title>
        <authorList>
            <person name="Jia Y."/>
            <person name="Li X."/>
            <person name="Wang J."/>
            <person name="Eltoukhy A."/>
            <person name="Lamraoui I."/>
            <person name="Yan Y."/>
        </authorList>
    </citation>
    <scope>NUCLEOTIDE SEQUENCE [LARGE SCALE GENOMIC DNA]</scope>
    <source>
        <strain evidence="1 2">YC-JY1</strain>
    </source>
</reference>
<dbReference type="AlphaFoldDB" id="A0A6P1GF28"/>
<dbReference type="RefSeq" id="WP_159366074.1">
    <property type="nucleotide sequence ID" value="NZ_CP047218.1"/>
</dbReference>
<name>A0A6P1GF28_SPHYA</name>
<proteinExistence type="predicted"/>